<protein>
    <recommendedName>
        <fullName evidence="4">Polysaccharide deacetylase</fullName>
    </recommendedName>
</protein>
<dbReference type="SUPFAM" id="SSF88713">
    <property type="entry name" value="Glycoside hydrolase/deacetylase"/>
    <property type="match status" value="1"/>
</dbReference>
<dbReference type="InterPro" id="IPR052740">
    <property type="entry name" value="CE4"/>
</dbReference>
<dbReference type="EMBL" id="BAAASL010000023">
    <property type="protein sequence ID" value="GAA2723609.1"/>
    <property type="molecule type" value="Genomic_DNA"/>
</dbReference>
<accession>A0ABN3U3B6</accession>
<feature type="compositionally biased region" description="Basic and acidic residues" evidence="1">
    <location>
        <begin position="432"/>
        <end position="449"/>
    </location>
</feature>
<evidence type="ECO:0000256" key="1">
    <source>
        <dbReference type="SAM" id="MobiDB-lite"/>
    </source>
</evidence>
<dbReference type="Gene3D" id="3.20.20.370">
    <property type="entry name" value="Glycoside hydrolase/deacetylase"/>
    <property type="match status" value="1"/>
</dbReference>
<evidence type="ECO:0000313" key="3">
    <source>
        <dbReference type="Proteomes" id="UP001500886"/>
    </source>
</evidence>
<dbReference type="InterPro" id="IPR006311">
    <property type="entry name" value="TAT_signal"/>
</dbReference>
<gene>
    <name evidence="2" type="ORF">GCM10010315_51330</name>
</gene>
<sequence length="459" mass="50886">MGAQPDGADMRDISRRGLLGMGMGAGAAAVLGGVAGCSQSAPDDEVVTTGPGPRQRGHEAKAKARLIGDGSTADTGTQPEQPPKPVPLEPGEKPPQFVIFSWDGAGEVGNGLFPRFRKLARDHGVKMTFFLSGIYLLPESRKRLYEPPNNPVGASDIGYLSDDHIRATLKNLRAAWLEGHEVGTHFNGHFCTGHGSVARWTPEDWASEIDQAVSFVTQWRTHTGFTDLEPLPFDYRKELIGGRTPCLLNQEGLLPTAARLGWRYDASSSGGEQVWPRKKHGLWDLPLQQMPFPGHSFEVLSMDYNILANQSKNTTRGVPDHYPSWRRQATESYIAGFDRAYETNRAPFFVGNHFEDWNGGIYMDAVEEALKYIADDKRRDVRLVSFRQFVDWLDVQKPEVLAYLRSLDVGEKWHGKAAAAGGRPRPRPQATPEREREKEPPAGWERESSDETEGGAEDP</sequence>
<organism evidence="2 3">
    <name type="scientific">Streptomyces luteosporeus</name>
    <dbReference type="NCBI Taxonomy" id="173856"/>
    <lineage>
        <taxon>Bacteria</taxon>
        <taxon>Bacillati</taxon>
        <taxon>Actinomycetota</taxon>
        <taxon>Actinomycetes</taxon>
        <taxon>Kitasatosporales</taxon>
        <taxon>Streptomycetaceae</taxon>
        <taxon>Streptomyces</taxon>
    </lineage>
</organism>
<feature type="compositionally biased region" description="Acidic residues" evidence="1">
    <location>
        <begin position="450"/>
        <end position="459"/>
    </location>
</feature>
<dbReference type="Proteomes" id="UP001500886">
    <property type="component" value="Unassembled WGS sequence"/>
</dbReference>
<keyword evidence="3" id="KW-1185">Reference proteome</keyword>
<evidence type="ECO:0008006" key="4">
    <source>
        <dbReference type="Google" id="ProtNLM"/>
    </source>
</evidence>
<dbReference type="PANTHER" id="PTHR45985:SF3">
    <property type="entry name" value="CHITIN DEACETYLASE-LIKE 4"/>
    <property type="match status" value="1"/>
</dbReference>
<dbReference type="PANTHER" id="PTHR45985">
    <property type="match status" value="1"/>
</dbReference>
<dbReference type="PROSITE" id="PS51318">
    <property type="entry name" value="TAT"/>
    <property type="match status" value="1"/>
</dbReference>
<dbReference type="InterPro" id="IPR011330">
    <property type="entry name" value="Glyco_hydro/deAcase_b/a-brl"/>
</dbReference>
<reference evidence="2 3" key="1">
    <citation type="journal article" date="2019" name="Int. J. Syst. Evol. Microbiol.">
        <title>The Global Catalogue of Microorganisms (GCM) 10K type strain sequencing project: providing services to taxonomists for standard genome sequencing and annotation.</title>
        <authorList>
            <consortium name="The Broad Institute Genomics Platform"/>
            <consortium name="The Broad Institute Genome Sequencing Center for Infectious Disease"/>
            <person name="Wu L."/>
            <person name="Ma J."/>
        </authorList>
    </citation>
    <scope>NUCLEOTIDE SEQUENCE [LARGE SCALE GENOMIC DNA]</scope>
    <source>
        <strain evidence="2 3">JCM 4542</strain>
    </source>
</reference>
<evidence type="ECO:0000313" key="2">
    <source>
        <dbReference type="EMBL" id="GAA2723609.1"/>
    </source>
</evidence>
<feature type="region of interest" description="Disordered" evidence="1">
    <location>
        <begin position="37"/>
        <end position="95"/>
    </location>
</feature>
<name>A0ABN3U3B6_9ACTN</name>
<proteinExistence type="predicted"/>
<comment type="caution">
    <text evidence="2">The sequence shown here is derived from an EMBL/GenBank/DDBJ whole genome shotgun (WGS) entry which is preliminary data.</text>
</comment>
<feature type="region of interest" description="Disordered" evidence="1">
    <location>
        <begin position="414"/>
        <end position="459"/>
    </location>
</feature>